<evidence type="ECO:0000313" key="2">
    <source>
        <dbReference type="EMBL" id="RPB01255.1"/>
    </source>
</evidence>
<keyword evidence="3" id="KW-1185">Reference proteome</keyword>
<accession>A0A3N4IXU9</accession>
<reference evidence="1 3" key="1">
    <citation type="journal article" date="2018" name="Nat. Ecol. Evol.">
        <title>Pezizomycetes genomes reveal the molecular basis of ectomycorrhizal truffle lifestyle.</title>
        <authorList>
            <person name="Murat C."/>
            <person name="Payen T."/>
            <person name="Noel B."/>
            <person name="Kuo A."/>
            <person name="Morin E."/>
            <person name="Chen J."/>
            <person name="Kohler A."/>
            <person name="Krizsan K."/>
            <person name="Balestrini R."/>
            <person name="Da Silva C."/>
            <person name="Montanini B."/>
            <person name="Hainaut M."/>
            <person name="Levati E."/>
            <person name="Barry K.W."/>
            <person name="Belfiori B."/>
            <person name="Cichocki N."/>
            <person name="Clum A."/>
            <person name="Dockter R.B."/>
            <person name="Fauchery L."/>
            <person name="Guy J."/>
            <person name="Iotti M."/>
            <person name="Le Tacon F."/>
            <person name="Lindquist E.A."/>
            <person name="Lipzen A."/>
            <person name="Malagnac F."/>
            <person name="Mello A."/>
            <person name="Molinier V."/>
            <person name="Miyauchi S."/>
            <person name="Poulain J."/>
            <person name="Riccioni C."/>
            <person name="Rubini A."/>
            <person name="Sitrit Y."/>
            <person name="Splivallo R."/>
            <person name="Traeger S."/>
            <person name="Wang M."/>
            <person name="Zifcakova L."/>
            <person name="Wipf D."/>
            <person name="Zambonelli A."/>
            <person name="Paolocci F."/>
            <person name="Nowrousian M."/>
            <person name="Ottonello S."/>
            <person name="Baldrian P."/>
            <person name="Spatafora J.W."/>
            <person name="Henrissat B."/>
            <person name="Nagy L.G."/>
            <person name="Aury J.M."/>
            <person name="Wincker P."/>
            <person name="Grigoriev I.V."/>
            <person name="Bonfante P."/>
            <person name="Martin F.M."/>
        </authorList>
    </citation>
    <scope>NUCLEOTIDE SEQUENCE [LARGE SCALE GENOMIC DNA]</scope>
    <source>
        <strain evidence="1 3">120613-1</strain>
    </source>
</reference>
<protein>
    <submittedName>
        <fullName evidence="1">Uncharacterized protein</fullName>
    </submittedName>
</protein>
<name>A0A3N4IXU9_9PEZI</name>
<proteinExistence type="predicted"/>
<dbReference type="AlphaFoldDB" id="A0A3N4IXU9"/>
<sequence length="63" mass="8134">MEERWYQRYDKREKELEAECYDRLLESHEVWSRRWEQQHKQIREKSYEIERLIARLCMKKMGV</sequence>
<dbReference type="Proteomes" id="UP000276215">
    <property type="component" value="Unassembled WGS sequence"/>
</dbReference>
<dbReference type="EMBL" id="ML120374">
    <property type="protein sequence ID" value="RPB01255.1"/>
    <property type="molecule type" value="Genomic_DNA"/>
</dbReference>
<organism evidence="1 3">
    <name type="scientific">Choiromyces venosus 120613-1</name>
    <dbReference type="NCBI Taxonomy" id="1336337"/>
    <lineage>
        <taxon>Eukaryota</taxon>
        <taxon>Fungi</taxon>
        <taxon>Dikarya</taxon>
        <taxon>Ascomycota</taxon>
        <taxon>Pezizomycotina</taxon>
        <taxon>Pezizomycetes</taxon>
        <taxon>Pezizales</taxon>
        <taxon>Tuberaceae</taxon>
        <taxon>Choiromyces</taxon>
    </lineage>
</organism>
<gene>
    <name evidence="2" type="ORF">L873DRAFT_1803711</name>
    <name evidence="1" type="ORF">L873DRAFT_1822213</name>
</gene>
<dbReference type="EMBL" id="ML120555">
    <property type="protein sequence ID" value="RPA89797.1"/>
    <property type="molecule type" value="Genomic_DNA"/>
</dbReference>
<evidence type="ECO:0000313" key="3">
    <source>
        <dbReference type="Proteomes" id="UP000276215"/>
    </source>
</evidence>
<evidence type="ECO:0000313" key="1">
    <source>
        <dbReference type="EMBL" id="RPA89797.1"/>
    </source>
</evidence>